<organism evidence="2 3">
    <name type="scientific">Remersonia thermophila</name>
    <dbReference type="NCBI Taxonomy" id="72144"/>
    <lineage>
        <taxon>Eukaryota</taxon>
        <taxon>Fungi</taxon>
        <taxon>Dikarya</taxon>
        <taxon>Ascomycota</taxon>
        <taxon>Pezizomycotina</taxon>
        <taxon>Sordariomycetes</taxon>
        <taxon>Sordariomycetidae</taxon>
        <taxon>Sordariales</taxon>
        <taxon>Sordariales incertae sedis</taxon>
        <taxon>Remersonia</taxon>
    </lineage>
</organism>
<evidence type="ECO:0000256" key="1">
    <source>
        <dbReference type="SAM" id="MobiDB-lite"/>
    </source>
</evidence>
<feature type="compositionally biased region" description="Basic and acidic residues" evidence="1">
    <location>
        <begin position="343"/>
        <end position="382"/>
    </location>
</feature>
<dbReference type="InterPro" id="IPR029033">
    <property type="entry name" value="His_PPase_superfam"/>
</dbReference>
<dbReference type="RefSeq" id="XP_070864317.1">
    <property type="nucleotide sequence ID" value="XM_071013429.1"/>
</dbReference>
<dbReference type="Proteomes" id="UP001600064">
    <property type="component" value="Unassembled WGS sequence"/>
</dbReference>
<sequence>MHALGAAFRDRYVRLSRSDEHVGIVGVRPKTLDNSQLFIQASADGCSATSAIAFMQGLYPPFPQVSCDRTVPEHTRLADNSIVNYPMFGYQYPIIRTSDPDRDPDSIWIHGFRRCNKHETSLLSFPHDPLADVLHQSSKTLYGRLWNQVFHDVFSPSEATFFNAHELFGYAVYRWVHDAGIHSALTLGDLEQLQELAWQEQTLKYAPTTGSRNSTEKLVSTMAGRTLVSRVAALFSENMASRGERNKLNLAFTSHEPFLSFFALAGLLSGPSSHLFTQLPTPGATLIFELFSVNADEMNGAESLNNSDSEDHADDWCSSNRRDGETAEVESSNQPGPEDPEDDHGHDESSNHDEVGSDSDSYKPSEQHNTDDNEHTSYEERSPTSNLHSSKLRRRRSISTVAYPSVDDLYVRFLYRNGSADPKLPPVPCPLFGNTRTAIPWRYFNEMAWAVGVANATSWCAACESDAFFCKGAEERREPHPKLAAFIGASAATGVLVMLNMML</sequence>
<feature type="region of interest" description="Disordered" evidence="1">
    <location>
        <begin position="301"/>
        <end position="394"/>
    </location>
</feature>
<dbReference type="EMBL" id="JAZGUE010000006">
    <property type="protein sequence ID" value="KAL2265590.1"/>
    <property type="molecule type" value="Genomic_DNA"/>
</dbReference>
<evidence type="ECO:0008006" key="4">
    <source>
        <dbReference type="Google" id="ProtNLM"/>
    </source>
</evidence>
<reference evidence="2 3" key="1">
    <citation type="journal article" date="2024" name="Commun. Biol.">
        <title>Comparative genomic analysis of thermophilic fungi reveals convergent evolutionary adaptations and gene losses.</title>
        <authorList>
            <person name="Steindorff A.S."/>
            <person name="Aguilar-Pontes M.V."/>
            <person name="Robinson A.J."/>
            <person name="Andreopoulos B."/>
            <person name="LaButti K."/>
            <person name="Kuo A."/>
            <person name="Mondo S."/>
            <person name="Riley R."/>
            <person name="Otillar R."/>
            <person name="Haridas S."/>
            <person name="Lipzen A."/>
            <person name="Grimwood J."/>
            <person name="Schmutz J."/>
            <person name="Clum A."/>
            <person name="Reid I.D."/>
            <person name="Moisan M.C."/>
            <person name="Butler G."/>
            <person name="Nguyen T.T.M."/>
            <person name="Dewar K."/>
            <person name="Conant G."/>
            <person name="Drula E."/>
            <person name="Henrissat B."/>
            <person name="Hansel C."/>
            <person name="Singer S."/>
            <person name="Hutchinson M.I."/>
            <person name="de Vries R.P."/>
            <person name="Natvig D.O."/>
            <person name="Powell A.J."/>
            <person name="Tsang A."/>
            <person name="Grigoriev I.V."/>
        </authorList>
    </citation>
    <scope>NUCLEOTIDE SEQUENCE [LARGE SCALE GENOMIC DNA]</scope>
    <source>
        <strain evidence="2 3">ATCC 22073</strain>
    </source>
</reference>
<evidence type="ECO:0000313" key="2">
    <source>
        <dbReference type="EMBL" id="KAL2265590.1"/>
    </source>
</evidence>
<keyword evidence="3" id="KW-1185">Reference proteome</keyword>
<comment type="caution">
    <text evidence="2">The sequence shown here is derived from an EMBL/GenBank/DDBJ whole genome shotgun (WGS) entry which is preliminary data.</text>
</comment>
<name>A0ABR4D695_9PEZI</name>
<evidence type="ECO:0000313" key="3">
    <source>
        <dbReference type="Proteomes" id="UP001600064"/>
    </source>
</evidence>
<gene>
    <name evidence="2" type="ORF">VTJ83DRAFT_6690</name>
</gene>
<accession>A0ABR4D695</accession>
<dbReference type="SUPFAM" id="SSF53254">
    <property type="entry name" value="Phosphoglycerate mutase-like"/>
    <property type="match status" value="1"/>
</dbReference>
<protein>
    <recommendedName>
        <fullName evidence="4">Histidine acid phosphatase</fullName>
    </recommendedName>
</protein>
<dbReference type="GeneID" id="98128073"/>
<proteinExistence type="predicted"/>
<dbReference type="Gene3D" id="3.40.50.1240">
    <property type="entry name" value="Phosphoglycerate mutase-like"/>
    <property type="match status" value="1"/>
</dbReference>